<dbReference type="Proteomes" id="UP000586918">
    <property type="component" value="Unassembled WGS sequence"/>
</dbReference>
<protein>
    <submittedName>
        <fullName evidence="3">Uncharacterized protein</fullName>
    </submittedName>
</protein>
<reference evidence="3 4" key="1">
    <citation type="submission" date="2020-04" db="EMBL/GenBank/DDBJ databases">
        <authorList>
            <person name="Klaysubun C."/>
            <person name="Duangmal K."/>
            <person name="Lipun K."/>
        </authorList>
    </citation>
    <scope>NUCLEOTIDE SEQUENCE [LARGE SCALE GENOMIC DNA]</scope>
    <source>
        <strain evidence="3 4">DSM 45300</strain>
    </source>
</reference>
<feature type="transmembrane region" description="Helical" evidence="2">
    <location>
        <begin position="68"/>
        <end position="85"/>
    </location>
</feature>
<feature type="transmembrane region" description="Helical" evidence="2">
    <location>
        <begin position="162"/>
        <end position="179"/>
    </location>
</feature>
<dbReference type="RefSeq" id="WP_169412431.1">
    <property type="nucleotide sequence ID" value="NZ_JAAXKZ010000027.1"/>
</dbReference>
<sequence length="322" mass="34193">MEPPRTPPNPPNLPAVPDPPPESRRSPAPPAPLPPRYEPPPQQPPRYPPPQHRPPSPWARLRLRSRRGAVGLGLAAAALLLLPFLDDPGRWWAPVGLGLGTLVLLHLLRLDRLLRGWAPHLAGLVLVVALVQATRENPWAWAFAASIAVVVAGLLRLPRWQVLAAGGVLLVVSVVGYSFRAAEVAQRQDQIAAQAGQVAKSGQGERNPNRVLPALLEALAEKQQVVFCGLLRSPATEQVAAATGAPDCAGAFAALSARVTAPSGYADAVVPAPVQRGERSWTADGCRLSWPGGEDAGPQLGRLQIGETSPMRSYVVTGYQPC</sequence>
<evidence type="ECO:0000256" key="1">
    <source>
        <dbReference type="SAM" id="MobiDB-lite"/>
    </source>
</evidence>
<evidence type="ECO:0000256" key="2">
    <source>
        <dbReference type="SAM" id="Phobius"/>
    </source>
</evidence>
<keyword evidence="2" id="KW-1133">Transmembrane helix</keyword>
<keyword evidence="2" id="KW-0812">Transmembrane</keyword>
<feature type="compositionally biased region" description="Pro residues" evidence="1">
    <location>
        <begin position="1"/>
        <end position="20"/>
    </location>
</feature>
<keyword evidence="2" id="KW-0472">Membrane</keyword>
<feature type="region of interest" description="Disordered" evidence="1">
    <location>
        <begin position="1"/>
        <end position="57"/>
    </location>
</feature>
<feature type="compositionally biased region" description="Pro residues" evidence="1">
    <location>
        <begin position="27"/>
        <end position="57"/>
    </location>
</feature>
<dbReference type="AlphaFoldDB" id="A0A848DGU4"/>
<feature type="transmembrane region" description="Helical" evidence="2">
    <location>
        <begin position="117"/>
        <end position="133"/>
    </location>
</feature>
<proteinExistence type="predicted"/>
<comment type="caution">
    <text evidence="3">The sequence shown here is derived from an EMBL/GenBank/DDBJ whole genome shotgun (WGS) entry which is preliminary data.</text>
</comment>
<evidence type="ECO:0000313" key="3">
    <source>
        <dbReference type="EMBL" id="NMH91898.1"/>
    </source>
</evidence>
<organism evidence="3 4">
    <name type="scientific">Pseudonocardia bannensis</name>
    <dbReference type="NCBI Taxonomy" id="630973"/>
    <lineage>
        <taxon>Bacteria</taxon>
        <taxon>Bacillati</taxon>
        <taxon>Actinomycetota</taxon>
        <taxon>Actinomycetes</taxon>
        <taxon>Pseudonocardiales</taxon>
        <taxon>Pseudonocardiaceae</taxon>
        <taxon>Pseudonocardia</taxon>
    </lineage>
</organism>
<dbReference type="EMBL" id="JAAXKZ010000027">
    <property type="protein sequence ID" value="NMH91898.1"/>
    <property type="molecule type" value="Genomic_DNA"/>
</dbReference>
<keyword evidence="4" id="KW-1185">Reference proteome</keyword>
<feature type="transmembrane region" description="Helical" evidence="2">
    <location>
        <begin position="139"/>
        <end position="155"/>
    </location>
</feature>
<gene>
    <name evidence="3" type="ORF">HF519_09975</name>
</gene>
<feature type="transmembrane region" description="Helical" evidence="2">
    <location>
        <begin position="91"/>
        <end position="110"/>
    </location>
</feature>
<accession>A0A848DGU4</accession>
<evidence type="ECO:0000313" key="4">
    <source>
        <dbReference type="Proteomes" id="UP000586918"/>
    </source>
</evidence>
<name>A0A848DGU4_9PSEU</name>